<proteinExistence type="inferred from homology"/>
<dbReference type="GO" id="GO:0005615">
    <property type="term" value="C:extracellular space"/>
    <property type="evidence" value="ECO:0007669"/>
    <property type="project" value="TreeGrafter"/>
</dbReference>
<reference evidence="12" key="1">
    <citation type="journal article" date="2023" name="DNA Res.">
        <title>Chromosome-level genome assembly of Phrynocephalus forsythii using third-generation DNA sequencing and Hi-C analysis.</title>
        <authorList>
            <person name="Qi Y."/>
            <person name="Zhao W."/>
            <person name="Zhao Y."/>
            <person name="Niu C."/>
            <person name="Cao S."/>
            <person name="Zhang Y."/>
        </authorList>
    </citation>
    <scope>NUCLEOTIDE SEQUENCE</scope>
    <source>
        <tissue evidence="12">Muscle</tissue>
    </source>
</reference>
<keyword evidence="5" id="KW-0479">Metal-binding</keyword>
<dbReference type="PANTHER" id="PTHR12053">
    <property type="entry name" value="PROTEASE FAMILY M28 PLASMA GLUTAMATE CARBOXYPEPTIDASE-RELATED"/>
    <property type="match status" value="1"/>
</dbReference>
<dbReference type="Proteomes" id="UP001142489">
    <property type="component" value="Unassembled WGS sequence"/>
</dbReference>
<accession>A0A9Q1B576</accession>
<dbReference type="OrthoDB" id="10013407at2759"/>
<keyword evidence="10" id="KW-0865">Zymogen</keyword>
<sequence>GNISNVDIVMESDEGTFMPTGLAFTGSDNARSIITEIMKLLKPINVTKVYENGGGTDINYWIHDGVPVPSRPSAMVPRLLHLLQMPERLRNAMSLSFDKLYF</sequence>
<organism evidence="12 13">
    <name type="scientific">Phrynocephalus forsythii</name>
    <dbReference type="NCBI Taxonomy" id="171643"/>
    <lineage>
        <taxon>Eukaryota</taxon>
        <taxon>Metazoa</taxon>
        <taxon>Chordata</taxon>
        <taxon>Craniata</taxon>
        <taxon>Vertebrata</taxon>
        <taxon>Euteleostomi</taxon>
        <taxon>Lepidosauria</taxon>
        <taxon>Squamata</taxon>
        <taxon>Bifurcata</taxon>
        <taxon>Unidentata</taxon>
        <taxon>Episquamata</taxon>
        <taxon>Toxicofera</taxon>
        <taxon>Iguania</taxon>
        <taxon>Acrodonta</taxon>
        <taxon>Agamidae</taxon>
        <taxon>Agaminae</taxon>
        <taxon>Phrynocephalus</taxon>
    </lineage>
</organism>
<keyword evidence="4" id="KW-0645">Protease</keyword>
<evidence type="ECO:0000256" key="1">
    <source>
        <dbReference type="ARBA" id="ARBA00004613"/>
    </source>
</evidence>
<evidence type="ECO:0000256" key="8">
    <source>
        <dbReference type="ARBA" id="ARBA00022833"/>
    </source>
</evidence>
<dbReference type="EMBL" id="JAPFRF010000003">
    <property type="protein sequence ID" value="KAJ7337986.1"/>
    <property type="molecule type" value="Genomic_DNA"/>
</dbReference>
<dbReference type="GO" id="GO:0043171">
    <property type="term" value="P:peptide catabolic process"/>
    <property type="evidence" value="ECO:0007669"/>
    <property type="project" value="TreeGrafter"/>
</dbReference>
<feature type="non-terminal residue" evidence="12">
    <location>
        <position position="1"/>
    </location>
</feature>
<evidence type="ECO:0000256" key="10">
    <source>
        <dbReference type="ARBA" id="ARBA00023145"/>
    </source>
</evidence>
<dbReference type="AlphaFoldDB" id="A0A9Q1B576"/>
<keyword evidence="8" id="KW-0862">Zinc</keyword>
<evidence type="ECO:0000256" key="11">
    <source>
        <dbReference type="ARBA" id="ARBA00023180"/>
    </source>
</evidence>
<protein>
    <submittedName>
        <fullName evidence="12">Uncharacterized protein</fullName>
    </submittedName>
</protein>
<gene>
    <name evidence="12" type="ORF">JRQ81_010512</name>
</gene>
<dbReference type="GO" id="GO:0006508">
    <property type="term" value="P:proteolysis"/>
    <property type="evidence" value="ECO:0007669"/>
    <property type="project" value="UniProtKB-KW"/>
</dbReference>
<dbReference type="GO" id="GO:0046872">
    <property type="term" value="F:metal ion binding"/>
    <property type="evidence" value="ECO:0007669"/>
    <property type="project" value="UniProtKB-KW"/>
</dbReference>
<keyword evidence="6" id="KW-0732">Signal</keyword>
<evidence type="ECO:0000313" key="12">
    <source>
        <dbReference type="EMBL" id="KAJ7337986.1"/>
    </source>
</evidence>
<evidence type="ECO:0000256" key="9">
    <source>
        <dbReference type="ARBA" id="ARBA00023049"/>
    </source>
</evidence>
<evidence type="ECO:0000256" key="4">
    <source>
        <dbReference type="ARBA" id="ARBA00022670"/>
    </source>
</evidence>
<evidence type="ECO:0000256" key="2">
    <source>
        <dbReference type="ARBA" id="ARBA00010918"/>
    </source>
</evidence>
<keyword evidence="3" id="KW-0964">Secreted</keyword>
<evidence type="ECO:0000256" key="6">
    <source>
        <dbReference type="ARBA" id="ARBA00022729"/>
    </source>
</evidence>
<dbReference type="InterPro" id="IPR039866">
    <property type="entry name" value="CPQ"/>
</dbReference>
<keyword evidence="13" id="KW-1185">Reference proteome</keyword>
<dbReference type="Gene3D" id="3.40.630.10">
    <property type="entry name" value="Zn peptidases"/>
    <property type="match status" value="1"/>
</dbReference>
<keyword evidence="9" id="KW-0482">Metalloprotease</keyword>
<evidence type="ECO:0000256" key="3">
    <source>
        <dbReference type="ARBA" id="ARBA00022525"/>
    </source>
</evidence>
<keyword evidence="11" id="KW-0325">Glycoprotein</keyword>
<dbReference type="GO" id="GO:0006590">
    <property type="term" value="P:thyroid hormone generation"/>
    <property type="evidence" value="ECO:0007669"/>
    <property type="project" value="TreeGrafter"/>
</dbReference>
<evidence type="ECO:0000256" key="5">
    <source>
        <dbReference type="ARBA" id="ARBA00022723"/>
    </source>
</evidence>
<evidence type="ECO:0000313" key="13">
    <source>
        <dbReference type="Proteomes" id="UP001142489"/>
    </source>
</evidence>
<dbReference type="GO" id="GO:0070573">
    <property type="term" value="F:metallodipeptidase activity"/>
    <property type="evidence" value="ECO:0007669"/>
    <property type="project" value="InterPro"/>
</dbReference>
<comment type="similarity">
    <text evidence="2">Belongs to the peptidase M28 family.</text>
</comment>
<evidence type="ECO:0000256" key="7">
    <source>
        <dbReference type="ARBA" id="ARBA00022801"/>
    </source>
</evidence>
<comment type="caution">
    <text evidence="12">The sequence shown here is derived from an EMBL/GenBank/DDBJ whole genome shotgun (WGS) entry which is preliminary data.</text>
</comment>
<dbReference type="PANTHER" id="PTHR12053:SF3">
    <property type="entry name" value="CARBOXYPEPTIDASE Q"/>
    <property type="match status" value="1"/>
</dbReference>
<keyword evidence="7" id="KW-0378">Hydrolase</keyword>
<comment type="subcellular location">
    <subcellularLocation>
        <location evidence="1">Secreted</location>
    </subcellularLocation>
</comment>
<name>A0A9Q1B576_9SAUR</name>